<feature type="domain" description="Tripartite ATP-independent periplasmic transporters DctQ component" evidence="10">
    <location>
        <begin position="34"/>
        <end position="165"/>
    </location>
</feature>
<sequence>MKAFFAAMDKLRPIYDVTDKIVMTICKLLLIADIIITGYSVLGRYIPFITSPSWTEEVVLTLMSYMAVLSAAIAIRHKEHIRMDAFDRYIPKPMLHFLNILADVAVLVLGIVMLVVGLQYATTIGARGTYVSMPNVSRFWMYFPVPLAGIAMIVFELECIYEEIRGICLKEEV</sequence>
<comment type="similarity">
    <text evidence="8">Belongs to the TRAP transporter small permease family.</text>
</comment>
<keyword evidence="3" id="KW-1003">Cell membrane</keyword>
<dbReference type="Proteomes" id="UP000823933">
    <property type="component" value="Unassembled WGS sequence"/>
</dbReference>
<dbReference type="PANTHER" id="PTHR35011">
    <property type="entry name" value="2,3-DIKETO-L-GULONATE TRAP TRANSPORTER SMALL PERMEASE PROTEIN YIAM"/>
    <property type="match status" value="1"/>
</dbReference>
<feature type="transmembrane region" description="Helical" evidence="9">
    <location>
        <begin position="140"/>
        <end position="161"/>
    </location>
</feature>
<keyword evidence="5 9" id="KW-0812">Transmembrane</keyword>
<evidence type="ECO:0000313" key="12">
    <source>
        <dbReference type="Proteomes" id="UP000823933"/>
    </source>
</evidence>
<evidence type="ECO:0000256" key="7">
    <source>
        <dbReference type="ARBA" id="ARBA00023136"/>
    </source>
</evidence>
<keyword evidence="4" id="KW-0997">Cell inner membrane</keyword>
<reference evidence="11" key="2">
    <citation type="submission" date="2021-04" db="EMBL/GenBank/DDBJ databases">
        <authorList>
            <person name="Gilroy R."/>
        </authorList>
    </citation>
    <scope>NUCLEOTIDE SEQUENCE</scope>
    <source>
        <strain evidence="11">ChiHcolR34-3080</strain>
    </source>
</reference>
<dbReference type="Pfam" id="PF04290">
    <property type="entry name" value="DctQ"/>
    <property type="match status" value="1"/>
</dbReference>
<reference evidence="11" key="1">
    <citation type="journal article" date="2021" name="PeerJ">
        <title>Extensive microbial diversity within the chicken gut microbiome revealed by metagenomics and culture.</title>
        <authorList>
            <person name="Gilroy R."/>
            <person name="Ravi A."/>
            <person name="Getino M."/>
            <person name="Pursley I."/>
            <person name="Horton D.L."/>
            <person name="Alikhan N.F."/>
            <person name="Baker D."/>
            <person name="Gharbi K."/>
            <person name="Hall N."/>
            <person name="Watson M."/>
            <person name="Adriaenssens E.M."/>
            <person name="Foster-Nyarko E."/>
            <person name="Jarju S."/>
            <person name="Secka A."/>
            <person name="Antonio M."/>
            <person name="Oren A."/>
            <person name="Chaudhuri R.R."/>
            <person name="La Ragione R."/>
            <person name="Hildebrand F."/>
            <person name="Pallen M.J."/>
        </authorList>
    </citation>
    <scope>NUCLEOTIDE SEQUENCE</scope>
    <source>
        <strain evidence="11">ChiHcolR34-3080</strain>
    </source>
</reference>
<keyword evidence="6 9" id="KW-1133">Transmembrane helix</keyword>
<evidence type="ECO:0000256" key="8">
    <source>
        <dbReference type="ARBA" id="ARBA00038436"/>
    </source>
</evidence>
<feature type="transmembrane region" description="Helical" evidence="9">
    <location>
        <begin position="58"/>
        <end position="76"/>
    </location>
</feature>
<evidence type="ECO:0000256" key="5">
    <source>
        <dbReference type="ARBA" id="ARBA00022692"/>
    </source>
</evidence>
<dbReference type="InterPro" id="IPR007387">
    <property type="entry name" value="TRAP_DctQ"/>
</dbReference>
<name>A0A9D1TVH6_9FIRM</name>
<keyword evidence="7 9" id="KW-0472">Membrane</keyword>
<evidence type="ECO:0000256" key="9">
    <source>
        <dbReference type="SAM" id="Phobius"/>
    </source>
</evidence>
<accession>A0A9D1TVH6</accession>
<organism evidence="11 12">
    <name type="scientific">Candidatus Faecalibacterium intestinigallinarum</name>
    <dbReference type="NCBI Taxonomy" id="2838581"/>
    <lineage>
        <taxon>Bacteria</taxon>
        <taxon>Bacillati</taxon>
        <taxon>Bacillota</taxon>
        <taxon>Clostridia</taxon>
        <taxon>Eubacteriales</taxon>
        <taxon>Oscillospiraceae</taxon>
        <taxon>Faecalibacterium</taxon>
    </lineage>
</organism>
<evidence type="ECO:0000256" key="1">
    <source>
        <dbReference type="ARBA" id="ARBA00004429"/>
    </source>
</evidence>
<evidence type="ECO:0000313" key="11">
    <source>
        <dbReference type="EMBL" id="HIW08281.1"/>
    </source>
</evidence>
<comment type="subcellular location">
    <subcellularLocation>
        <location evidence="1">Cell inner membrane</location>
        <topology evidence="1">Multi-pass membrane protein</topology>
    </subcellularLocation>
</comment>
<dbReference type="PANTHER" id="PTHR35011:SF2">
    <property type="entry name" value="2,3-DIKETO-L-GULONATE TRAP TRANSPORTER SMALL PERMEASE PROTEIN YIAM"/>
    <property type="match status" value="1"/>
</dbReference>
<keyword evidence="2" id="KW-0813">Transport</keyword>
<evidence type="ECO:0000256" key="2">
    <source>
        <dbReference type="ARBA" id="ARBA00022448"/>
    </source>
</evidence>
<comment type="caution">
    <text evidence="11">The sequence shown here is derived from an EMBL/GenBank/DDBJ whole genome shotgun (WGS) entry which is preliminary data.</text>
</comment>
<evidence type="ECO:0000256" key="4">
    <source>
        <dbReference type="ARBA" id="ARBA00022519"/>
    </source>
</evidence>
<dbReference type="GO" id="GO:0005886">
    <property type="term" value="C:plasma membrane"/>
    <property type="evidence" value="ECO:0007669"/>
    <property type="project" value="UniProtKB-SubCell"/>
</dbReference>
<dbReference type="GO" id="GO:0022857">
    <property type="term" value="F:transmembrane transporter activity"/>
    <property type="evidence" value="ECO:0007669"/>
    <property type="project" value="TreeGrafter"/>
</dbReference>
<dbReference type="GO" id="GO:0015740">
    <property type="term" value="P:C4-dicarboxylate transport"/>
    <property type="evidence" value="ECO:0007669"/>
    <property type="project" value="TreeGrafter"/>
</dbReference>
<feature type="transmembrane region" description="Helical" evidence="9">
    <location>
        <begin position="21"/>
        <end position="46"/>
    </location>
</feature>
<dbReference type="InterPro" id="IPR055348">
    <property type="entry name" value="DctQ"/>
</dbReference>
<evidence type="ECO:0000256" key="6">
    <source>
        <dbReference type="ARBA" id="ARBA00022989"/>
    </source>
</evidence>
<evidence type="ECO:0000256" key="3">
    <source>
        <dbReference type="ARBA" id="ARBA00022475"/>
    </source>
</evidence>
<protein>
    <submittedName>
        <fullName evidence="11">TRAP transporter small permease</fullName>
    </submittedName>
</protein>
<feature type="transmembrane region" description="Helical" evidence="9">
    <location>
        <begin position="97"/>
        <end position="120"/>
    </location>
</feature>
<gene>
    <name evidence="11" type="ORF">H9890_02635</name>
</gene>
<proteinExistence type="inferred from homology"/>
<dbReference type="EMBL" id="DXHQ01000032">
    <property type="protein sequence ID" value="HIW08281.1"/>
    <property type="molecule type" value="Genomic_DNA"/>
</dbReference>
<evidence type="ECO:0000259" key="10">
    <source>
        <dbReference type="Pfam" id="PF04290"/>
    </source>
</evidence>
<dbReference type="AlphaFoldDB" id="A0A9D1TVH6"/>